<feature type="region of interest" description="Disordered" evidence="1">
    <location>
        <begin position="38"/>
        <end position="58"/>
    </location>
</feature>
<feature type="transmembrane region" description="Helical" evidence="2">
    <location>
        <begin position="390"/>
        <end position="408"/>
    </location>
</feature>
<feature type="transmembrane region" description="Helical" evidence="2">
    <location>
        <begin position="247"/>
        <end position="267"/>
    </location>
</feature>
<comment type="caution">
    <text evidence="3">The sequence shown here is derived from an EMBL/GenBank/DDBJ whole genome shotgun (WGS) entry which is preliminary data.</text>
</comment>
<organism evidence="3 4">
    <name type="scientific">Mycena venus</name>
    <dbReference type="NCBI Taxonomy" id="2733690"/>
    <lineage>
        <taxon>Eukaryota</taxon>
        <taxon>Fungi</taxon>
        <taxon>Dikarya</taxon>
        <taxon>Basidiomycota</taxon>
        <taxon>Agaricomycotina</taxon>
        <taxon>Agaricomycetes</taxon>
        <taxon>Agaricomycetidae</taxon>
        <taxon>Agaricales</taxon>
        <taxon>Marasmiineae</taxon>
        <taxon>Mycenaceae</taxon>
        <taxon>Mycena</taxon>
    </lineage>
</organism>
<dbReference type="Proteomes" id="UP000620124">
    <property type="component" value="Unassembled WGS sequence"/>
</dbReference>
<evidence type="ECO:0000313" key="4">
    <source>
        <dbReference type="Proteomes" id="UP000620124"/>
    </source>
</evidence>
<keyword evidence="2" id="KW-1133">Transmembrane helix</keyword>
<dbReference type="EMBL" id="JACAZI010000005">
    <property type="protein sequence ID" value="KAF7359707.1"/>
    <property type="molecule type" value="Genomic_DNA"/>
</dbReference>
<keyword evidence="2" id="KW-0812">Transmembrane</keyword>
<keyword evidence="2" id="KW-0472">Membrane</keyword>
<protein>
    <submittedName>
        <fullName evidence="3">F-box domain-containing protein</fullName>
    </submittedName>
</protein>
<dbReference type="AlphaFoldDB" id="A0A8H6YJG0"/>
<proteinExistence type="predicted"/>
<dbReference type="OrthoDB" id="5427664at2759"/>
<reference evidence="3" key="1">
    <citation type="submission" date="2020-05" db="EMBL/GenBank/DDBJ databases">
        <title>Mycena genomes resolve the evolution of fungal bioluminescence.</title>
        <authorList>
            <person name="Tsai I.J."/>
        </authorList>
    </citation>
    <scope>NUCLEOTIDE SEQUENCE</scope>
    <source>
        <strain evidence="3">CCC161011</strain>
    </source>
</reference>
<evidence type="ECO:0000313" key="3">
    <source>
        <dbReference type="EMBL" id="KAF7359707.1"/>
    </source>
</evidence>
<feature type="transmembrane region" description="Helical" evidence="2">
    <location>
        <begin position="345"/>
        <end position="369"/>
    </location>
</feature>
<gene>
    <name evidence="3" type="ORF">MVEN_00695200</name>
</gene>
<sequence length="465" mass="50678">MSQPALPPSRRSTATDTEEMDLGLGQLEMLDSITSPADVLAAEPGGNDNDPVPSSTPQPRGITLWRIWNITALVGLGIFKTVETYRGQTAAATVADWVLGLVWAAISYVGGLVEQENPAAAPWLFTEKPSQVAEQVRTTLRSVLSRIIETVKSTYGRLGKRHISIFAAFLLIVVLPVFVAISVHHQSATNSLDYFSKRTSTDPGSNHCLEPSPDIIGFGVRISFYSQAIALVLLAGCPFREALNSMWTLLGSSFGLTVSALIVAVRNEPPLDHAIILTNLIWLANYAIFTGTATCNRHPRGSHMVQYAAILHTYISMSVSLYLWARAPALESGRTVFIPTSATGTGRVAAFAITGFLLLVYPAPAYSFVRCTGHVKLPDMELQLYLHPQAQAVLSLFFGLPYVVLLIFTELQLARNHLCAGHSSWFFGQWLTMPVTIVPAIATVRVLDKYGWHQPPNVVTDNPVP</sequence>
<feature type="transmembrane region" description="Helical" evidence="2">
    <location>
        <begin position="307"/>
        <end position="325"/>
    </location>
</feature>
<feature type="transmembrane region" description="Helical" evidence="2">
    <location>
        <begin position="163"/>
        <end position="183"/>
    </location>
</feature>
<evidence type="ECO:0000256" key="1">
    <source>
        <dbReference type="SAM" id="MobiDB-lite"/>
    </source>
</evidence>
<name>A0A8H6YJG0_9AGAR</name>
<feature type="transmembrane region" description="Helical" evidence="2">
    <location>
        <begin position="428"/>
        <end position="447"/>
    </location>
</feature>
<feature type="transmembrane region" description="Helical" evidence="2">
    <location>
        <begin position="273"/>
        <end position="295"/>
    </location>
</feature>
<accession>A0A8H6YJG0</accession>
<keyword evidence="4" id="KW-1185">Reference proteome</keyword>
<evidence type="ECO:0000256" key="2">
    <source>
        <dbReference type="SAM" id="Phobius"/>
    </source>
</evidence>
<feature type="transmembrane region" description="Helical" evidence="2">
    <location>
        <begin position="215"/>
        <end position="235"/>
    </location>
</feature>